<keyword evidence="1" id="KW-0175">Coiled coil</keyword>
<reference evidence="3" key="3">
    <citation type="submission" date="2025-09" db="UniProtKB">
        <authorList>
            <consortium name="Ensembl"/>
        </authorList>
    </citation>
    <scope>IDENTIFICATION</scope>
</reference>
<dbReference type="Proteomes" id="UP000028760">
    <property type="component" value="Unassembled WGS sequence"/>
</dbReference>
<name>A0A087YM52_POEFO</name>
<dbReference type="OMA" id="QYPTHER"/>
<evidence type="ECO:0000256" key="1">
    <source>
        <dbReference type="SAM" id="Coils"/>
    </source>
</evidence>
<dbReference type="eggNOG" id="ENOG502S81Y">
    <property type="taxonomic scope" value="Eukaryota"/>
</dbReference>
<dbReference type="EMBL" id="AYCK01004440">
    <property type="status" value="NOT_ANNOTATED_CDS"/>
    <property type="molecule type" value="Genomic_DNA"/>
</dbReference>
<dbReference type="EMBL" id="AYCK01004439">
    <property type="status" value="NOT_ANNOTATED_CDS"/>
    <property type="molecule type" value="Genomic_DNA"/>
</dbReference>
<dbReference type="AlphaFoldDB" id="A0A087YM52"/>
<evidence type="ECO:0008006" key="5">
    <source>
        <dbReference type="Google" id="ProtNLM"/>
    </source>
</evidence>
<evidence type="ECO:0000313" key="3">
    <source>
        <dbReference type="Ensembl" id="ENSPFOP00000019105.1"/>
    </source>
</evidence>
<reference evidence="4" key="1">
    <citation type="submission" date="2013-10" db="EMBL/GenBank/DDBJ databases">
        <authorList>
            <person name="Schartl M."/>
            <person name="Warren W."/>
        </authorList>
    </citation>
    <scope>NUCLEOTIDE SEQUENCE [LARGE SCALE GENOMIC DNA]</scope>
    <source>
        <strain evidence="4">female</strain>
    </source>
</reference>
<dbReference type="Gene3D" id="3.30.250.20">
    <property type="entry name" value="L1 transposable element, C-terminal domain"/>
    <property type="match status" value="1"/>
</dbReference>
<evidence type="ECO:0000256" key="2">
    <source>
        <dbReference type="SAM" id="MobiDB-lite"/>
    </source>
</evidence>
<protein>
    <recommendedName>
        <fullName evidence="5">L1 transposable element RRM domain-containing protein</fullName>
    </recommendedName>
</protein>
<dbReference type="GeneTree" id="ENSGT00940000167097"/>
<evidence type="ECO:0000313" key="4">
    <source>
        <dbReference type="Proteomes" id="UP000028760"/>
    </source>
</evidence>
<proteinExistence type="predicted"/>
<feature type="region of interest" description="Disordered" evidence="2">
    <location>
        <begin position="229"/>
        <end position="264"/>
    </location>
</feature>
<feature type="coiled-coil region" evidence="1">
    <location>
        <begin position="22"/>
        <end position="56"/>
    </location>
</feature>
<dbReference type="InterPro" id="IPR042566">
    <property type="entry name" value="L1_C"/>
</dbReference>
<dbReference type="InterPro" id="IPR004244">
    <property type="entry name" value="Transposase_22"/>
</dbReference>
<keyword evidence="4" id="KW-1185">Reference proteome</keyword>
<accession>A0A087YM52</accession>
<organism evidence="3 4">
    <name type="scientific">Poecilia formosa</name>
    <name type="common">Amazon molly</name>
    <name type="synonym">Limia formosa</name>
    <dbReference type="NCBI Taxonomy" id="48698"/>
    <lineage>
        <taxon>Eukaryota</taxon>
        <taxon>Metazoa</taxon>
        <taxon>Chordata</taxon>
        <taxon>Craniata</taxon>
        <taxon>Vertebrata</taxon>
        <taxon>Euteleostomi</taxon>
        <taxon>Actinopterygii</taxon>
        <taxon>Neopterygii</taxon>
        <taxon>Teleostei</taxon>
        <taxon>Neoteleostei</taxon>
        <taxon>Acanthomorphata</taxon>
        <taxon>Ovalentaria</taxon>
        <taxon>Atherinomorphae</taxon>
        <taxon>Cyprinodontiformes</taxon>
        <taxon>Poeciliidae</taxon>
        <taxon>Poeciliinae</taxon>
        <taxon>Poecilia</taxon>
    </lineage>
</organism>
<feature type="compositionally biased region" description="Acidic residues" evidence="2">
    <location>
        <begin position="233"/>
        <end position="242"/>
    </location>
</feature>
<sequence length="264" mass="30184">LGKMINIAELNNTQVASTKILKSELNAAVAAMQERLTEAETRISRLEDTSERLHTAVGERSKLTEAMLDRMQVLENHSKRNNVRVIGLKETIGIDGTLLSCVWKMLTEGLGVRDDAEFEIERAHRVFAPLPDPNRAPRPVLIRFLRQSARDKVIMAAKEKRGFEWQGCRLSVFPDMTKELAEKRKAFTAVKKKLQERNAKYTLAFPATLRVRWKGKNISFSSAKAAEKFFNEESQEENEQGEDTPNSINRLKLNEVGDFEQRRR</sequence>
<feature type="compositionally biased region" description="Basic and acidic residues" evidence="2">
    <location>
        <begin position="252"/>
        <end position="264"/>
    </location>
</feature>
<dbReference type="PANTHER" id="PTHR11505">
    <property type="entry name" value="L1 TRANSPOSABLE ELEMENT-RELATED"/>
    <property type="match status" value="1"/>
</dbReference>
<reference evidence="3" key="2">
    <citation type="submission" date="2025-08" db="UniProtKB">
        <authorList>
            <consortium name="Ensembl"/>
        </authorList>
    </citation>
    <scope>IDENTIFICATION</scope>
</reference>
<dbReference type="Ensembl" id="ENSPFOT00000019127.1">
    <property type="protein sequence ID" value="ENSPFOP00000019105.1"/>
    <property type="gene ID" value="ENSPFOG00000018995.1"/>
</dbReference>